<evidence type="ECO:0000256" key="16">
    <source>
        <dbReference type="SAM" id="SignalP"/>
    </source>
</evidence>
<dbReference type="InterPro" id="IPR037167">
    <property type="entry name" value="Peptidase_S11_C_sf"/>
</dbReference>
<dbReference type="Gene3D" id="2.60.410.10">
    <property type="entry name" value="D-Ala-D-Ala carboxypeptidase, C-terminal domain"/>
    <property type="match status" value="1"/>
</dbReference>
<feature type="active site" evidence="13">
    <location>
        <position position="138"/>
    </location>
</feature>
<evidence type="ECO:0000256" key="3">
    <source>
        <dbReference type="ARBA" id="ARBA00007164"/>
    </source>
</evidence>
<dbReference type="SUPFAM" id="SSF56601">
    <property type="entry name" value="beta-lactamase/transpeptidase-like"/>
    <property type="match status" value="1"/>
</dbReference>
<dbReference type="GO" id="GO:0009002">
    <property type="term" value="F:serine-type D-Ala-D-Ala carboxypeptidase activity"/>
    <property type="evidence" value="ECO:0007669"/>
    <property type="project" value="UniProtKB-EC"/>
</dbReference>
<dbReference type="InterPro" id="IPR001967">
    <property type="entry name" value="Peptidase_S11_N"/>
</dbReference>
<dbReference type="Proteomes" id="UP000256977">
    <property type="component" value="Unassembled WGS sequence"/>
</dbReference>
<feature type="signal peptide" evidence="16">
    <location>
        <begin position="1"/>
        <end position="34"/>
    </location>
</feature>
<dbReference type="SMART" id="SM00936">
    <property type="entry name" value="PBP5_C"/>
    <property type="match status" value="1"/>
</dbReference>
<dbReference type="Pfam" id="PF00768">
    <property type="entry name" value="Peptidase_S11"/>
    <property type="match status" value="1"/>
</dbReference>
<evidence type="ECO:0000313" key="19">
    <source>
        <dbReference type="Proteomes" id="UP000256977"/>
    </source>
</evidence>
<protein>
    <recommendedName>
        <fullName evidence="4">serine-type D-Ala-D-Ala carboxypeptidase</fullName>
        <ecNumber evidence="4">3.4.16.4</ecNumber>
    </recommendedName>
</protein>
<evidence type="ECO:0000256" key="13">
    <source>
        <dbReference type="PIRSR" id="PIRSR618044-1"/>
    </source>
</evidence>
<comment type="similarity">
    <text evidence="3 15">Belongs to the peptidase S11 family.</text>
</comment>
<reference evidence="18 19" key="1">
    <citation type="submission" date="2018-07" db="EMBL/GenBank/DDBJ databases">
        <title>Genomic Encyclopedia of Type Strains, Phase III (KMG-III): the genomes of soil and plant-associated and newly described type strains.</title>
        <authorList>
            <person name="Whitman W."/>
        </authorList>
    </citation>
    <scope>NUCLEOTIDE SEQUENCE [LARGE SCALE GENOMIC DNA]</scope>
    <source>
        <strain evidence="18 19">CECT 7287</strain>
    </source>
</reference>
<keyword evidence="9" id="KW-0133">Cell shape</keyword>
<evidence type="ECO:0000259" key="17">
    <source>
        <dbReference type="SMART" id="SM00936"/>
    </source>
</evidence>
<keyword evidence="7 16" id="KW-0732">Signal</keyword>
<evidence type="ECO:0000256" key="5">
    <source>
        <dbReference type="ARBA" id="ARBA00022645"/>
    </source>
</evidence>
<dbReference type="GO" id="GO:0008360">
    <property type="term" value="P:regulation of cell shape"/>
    <property type="evidence" value="ECO:0007669"/>
    <property type="project" value="UniProtKB-KW"/>
</dbReference>
<dbReference type="InterPro" id="IPR018044">
    <property type="entry name" value="Peptidase_S11"/>
</dbReference>
<comment type="catalytic activity">
    <reaction evidence="12">
        <text>Preferential cleavage: (Ac)2-L-Lys-D-Ala-|-D-Ala. Also transpeptidation of peptidyl-alanyl moieties that are N-acyl substituents of D-alanine.</text>
        <dbReference type="EC" id="3.4.16.4"/>
    </reaction>
</comment>
<dbReference type="PANTHER" id="PTHR21581:SF6">
    <property type="entry name" value="TRAFFICKING PROTEIN PARTICLE COMPLEX SUBUNIT 12"/>
    <property type="match status" value="1"/>
</dbReference>
<evidence type="ECO:0000256" key="7">
    <source>
        <dbReference type="ARBA" id="ARBA00022729"/>
    </source>
</evidence>
<name>A0A3D9I0F7_9BACL</name>
<comment type="function">
    <text evidence="1">Removes C-terminal D-alanyl residues from sugar-peptide cell wall precursors.</text>
</comment>
<dbReference type="AlphaFoldDB" id="A0A3D9I0F7"/>
<dbReference type="Pfam" id="PF07943">
    <property type="entry name" value="PBP5_C"/>
    <property type="match status" value="1"/>
</dbReference>
<keyword evidence="11" id="KW-0961">Cell wall biogenesis/degradation</keyword>
<dbReference type="GO" id="GO:0009252">
    <property type="term" value="P:peptidoglycan biosynthetic process"/>
    <property type="evidence" value="ECO:0007669"/>
    <property type="project" value="UniProtKB-UniPathway"/>
</dbReference>
<evidence type="ECO:0000256" key="14">
    <source>
        <dbReference type="PIRSR" id="PIRSR618044-2"/>
    </source>
</evidence>
<evidence type="ECO:0000256" key="6">
    <source>
        <dbReference type="ARBA" id="ARBA00022670"/>
    </source>
</evidence>
<evidence type="ECO:0000256" key="4">
    <source>
        <dbReference type="ARBA" id="ARBA00012448"/>
    </source>
</evidence>
<keyword evidence="10" id="KW-0573">Peptidoglycan synthesis</keyword>
<dbReference type="InterPro" id="IPR012338">
    <property type="entry name" value="Beta-lactam/transpept-like"/>
</dbReference>
<evidence type="ECO:0000256" key="1">
    <source>
        <dbReference type="ARBA" id="ARBA00003217"/>
    </source>
</evidence>
<evidence type="ECO:0000256" key="11">
    <source>
        <dbReference type="ARBA" id="ARBA00023316"/>
    </source>
</evidence>
<feature type="active site" description="Proton acceptor" evidence="13">
    <location>
        <position position="81"/>
    </location>
</feature>
<feature type="chain" id="PRO_5039589328" description="serine-type D-Ala-D-Ala carboxypeptidase" evidence="16">
    <location>
        <begin position="35"/>
        <end position="405"/>
    </location>
</feature>
<sequence>MACKETRISSGRRLCAWLLAGMLTAALIAPSAAAAQEPASKQPAADLAANAKSAILMDADSGTVVYEKNSTLSLPPASITKIMTMLLVMEALDEGRLKLSDKVTASEHAASMGGSQIFLEPGEEMTVEDMLKGVALASGNDASVALAEKLGGSEPQFVAMMNEKAAELGMTNTKFVNCNGLPAEGHMSSARDIAIMSRELLKYENITKYTGLYQDYLRKGSPKPFWLVNTNKLVRFYSGADGLKTGFTSEAKFCLSATARRDNLRLIAVVMGEPNTKTRNAEVSQLFDYAFAQYTNVPIYKKGDSIGTLQVEKGKVAKVPLTARRSYSVLLKKGDAGKGIRHELVLEPNVKAPVEIGQPIGKLVVYRGDDVLVEFPVESPAAVERAGWWALLRRTTGQLFFSGAD</sequence>
<evidence type="ECO:0000256" key="8">
    <source>
        <dbReference type="ARBA" id="ARBA00022801"/>
    </source>
</evidence>
<keyword evidence="5 18" id="KW-0121">Carboxypeptidase</keyword>
<dbReference type="PRINTS" id="PR00725">
    <property type="entry name" value="DADACBPTASE1"/>
</dbReference>
<evidence type="ECO:0000256" key="15">
    <source>
        <dbReference type="RuleBase" id="RU004016"/>
    </source>
</evidence>
<evidence type="ECO:0000256" key="12">
    <source>
        <dbReference type="ARBA" id="ARBA00034000"/>
    </source>
</evidence>
<feature type="domain" description="Peptidase S11 D-Ala-D-Ala carboxypeptidase A C-terminal" evidence="17">
    <location>
        <begin position="294"/>
        <end position="385"/>
    </location>
</feature>
<gene>
    <name evidence="18" type="ORF">DFP98_14417</name>
</gene>
<dbReference type="InterPro" id="IPR015956">
    <property type="entry name" value="Peniciliin-bd_prot_C_sf"/>
</dbReference>
<dbReference type="EMBL" id="QRDZ01000044">
    <property type="protein sequence ID" value="RED55175.1"/>
    <property type="molecule type" value="Genomic_DNA"/>
</dbReference>
<comment type="caution">
    <text evidence="18">The sequence shown here is derived from an EMBL/GenBank/DDBJ whole genome shotgun (WGS) entry which is preliminary data.</text>
</comment>
<keyword evidence="6" id="KW-0645">Protease</keyword>
<dbReference type="EC" id="3.4.16.4" evidence="4"/>
<evidence type="ECO:0000256" key="9">
    <source>
        <dbReference type="ARBA" id="ARBA00022960"/>
    </source>
</evidence>
<dbReference type="GO" id="GO:0006508">
    <property type="term" value="P:proteolysis"/>
    <property type="evidence" value="ECO:0007669"/>
    <property type="project" value="UniProtKB-KW"/>
</dbReference>
<keyword evidence="8" id="KW-0378">Hydrolase</keyword>
<keyword evidence="19" id="KW-1185">Reference proteome</keyword>
<dbReference type="InterPro" id="IPR012907">
    <property type="entry name" value="Peptidase_S11_C"/>
</dbReference>
<feature type="binding site" evidence="14">
    <location>
        <position position="244"/>
    </location>
    <ligand>
        <name>substrate</name>
    </ligand>
</feature>
<dbReference type="UniPathway" id="UPA00219"/>
<evidence type="ECO:0000313" key="18">
    <source>
        <dbReference type="EMBL" id="RED55175.1"/>
    </source>
</evidence>
<dbReference type="GO" id="GO:0071555">
    <property type="term" value="P:cell wall organization"/>
    <property type="evidence" value="ECO:0007669"/>
    <property type="project" value="UniProtKB-KW"/>
</dbReference>
<accession>A0A3D9I0F7</accession>
<feature type="active site" description="Acyl-ester intermediate" evidence="13">
    <location>
        <position position="78"/>
    </location>
</feature>
<dbReference type="SUPFAM" id="SSF69189">
    <property type="entry name" value="Penicillin-binding protein associated domain"/>
    <property type="match status" value="1"/>
</dbReference>
<proteinExistence type="inferred from homology"/>
<dbReference type="Gene3D" id="3.40.710.10">
    <property type="entry name" value="DD-peptidase/beta-lactamase superfamily"/>
    <property type="match status" value="1"/>
</dbReference>
<organism evidence="18 19">
    <name type="scientific">Cohnella phaseoli</name>
    <dbReference type="NCBI Taxonomy" id="456490"/>
    <lineage>
        <taxon>Bacteria</taxon>
        <taxon>Bacillati</taxon>
        <taxon>Bacillota</taxon>
        <taxon>Bacilli</taxon>
        <taxon>Bacillales</taxon>
        <taxon>Paenibacillaceae</taxon>
        <taxon>Cohnella</taxon>
    </lineage>
</organism>
<evidence type="ECO:0000256" key="2">
    <source>
        <dbReference type="ARBA" id="ARBA00004752"/>
    </source>
</evidence>
<dbReference type="PANTHER" id="PTHR21581">
    <property type="entry name" value="D-ALANYL-D-ALANINE CARBOXYPEPTIDASE"/>
    <property type="match status" value="1"/>
</dbReference>
<evidence type="ECO:0000256" key="10">
    <source>
        <dbReference type="ARBA" id="ARBA00022984"/>
    </source>
</evidence>
<comment type="pathway">
    <text evidence="2">Cell wall biogenesis; peptidoglycan biosynthesis.</text>
</comment>